<evidence type="ECO:0000313" key="5">
    <source>
        <dbReference type="Proteomes" id="UP000663827"/>
    </source>
</evidence>
<feature type="compositionally biased region" description="Acidic residues" evidence="2">
    <location>
        <begin position="144"/>
        <end position="153"/>
    </location>
</feature>
<dbReference type="Gene3D" id="2.40.70.10">
    <property type="entry name" value="Acid Proteases"/>
    <property type="match status" value="2"/>
</dbReference>
<dbReference type="GO" id="GO:0006508">
    <property type="term" value="P:proteolysis"/>
    <property type="evidence" value="ECO:0007669"/>
    <property type="project" value="InterPro"/>
</dbReference>
<comment type="similarity">
    <text evidence="1">Belongs to the peptidase A1 family.</text>
</comment>
<dbReference type="InterPro" id="IPR001461">
    <property type="entry name" value="Aspartic_peptidase_A1"/>
</dbReference>
<dbReference type="SUPFAM" id="SSF52047">
    <property type="entry name" value="RNI-like"/>
    <property type="match status" value="1"/>
</dbReference>
<feature type="region of interest" description="Disordered" evidence="2">
    <location>
        <begin position="131"/>
        <end position="164"/>
    </location>
</feature>
<dbReference type="InterPro" id="IPR033121">
    <property type="entry name" value="PEPTIDASE_A1"/>
</dbReference>
<proteinExistence type="inferred from homology"/>
<evidence type="ECO:0000256" key="1">
    <source>
        <dbReference type="ARBA" id="ARBA00007447"/>
    </source>
</evidence>
<organism evidence="4 5">
    <name type="scientific">Rhizoctonia solani</name>
    <dbReference type="NCBI Taxonomy" id="456999"/>
    <lineage>
        <taxon>Eukaryota</taxon>
        <taxon>Fungi</taxon>
        <taxon>Dikarya</taxon>
        <taxon>Basidiomycota</taxon>
        <taxon>Agaricomycotina</taxon>
        <taxon>Agaricomycetes</taxon>
        <taxon>Cantharellales</taxon>
        <taxon>Ceratobasidiaceae</taxon>
        <taxon>Rhizoctonia</taxon>
    </lineage>
</organism>
<dbReference type="PROSITE" id="PS51767">
    <property type="entry name" value="PEPTIDASE_A1"/>
    <property type="match status" value="1"/>
</dbReference>
<dbReference type="SUPFAM" id="SSF50630">
    <property type="entry name" value="Acid proteases"/>
    <property type="match status" value="1"/>
</dbReference>
<dbReference type="Proteomes" id="UP000663827">
    <property type="component" value="Unassembled WGS sequence"/>
</dbReference>
<dbReference type="Pfam" id="PF00026">
    <property type="entry name" value="Asp"/>
    <property type="match status" value="1"/>
</dbReference>
<evidence type="ECO:0000259" key="3">
    <source>
        <dbReference type="PROSITE" id="PS51767"/>
    </source>
</evidence>
<dbReference type="PRINTS" id="PR00792">
    <property type="entry name" value="PEPSIN"/>
</dbReference>
<feature type="domain" description="Peptidase A1" evidence="3">
    <location>
        <begin position="1001"/>
        <end position="1319"/>
    </location>
</feature>
<reference evidence="4" key="1">
    <citation type="submission" date="2021-01" db="EMBL/GenBank/DDBJ databases">
        <authorList>
            <person name="Kaushik A."/>
        </authorList>
    </citation>
    <scope>NUCLEOTIDE SEQUENCE</scope>
    <source>
        <strain evidence="4">AG5</strain>
    </source>
</reference>
<dbReference type="PANTHER" id="PTHR47966">
    <property type="entry name" value="BETA-SITE APP-CLEAVING ENZYME, ISOFORM A-RELATED"/>
    <property type="match status" value="1"/>
</dbReference>
<dbReference type="InterPro" id="IPR021109">
    <property type="entry name" value="Peptidase_aspartic_dom_sf"/>
</dbReference>
<gene>
    <name evidence="4" type="ORF">RDB_LOCUS58083</name>
</gene>
<dbReference type="GO" id="GO:0004190">
    <property type="term" value="F:aspartic-type endopeptidase activity"/>
    <property type="evidence" value="ECO:0007669"/>
    <property type="project" value="InterPro"/>
</dbReference>
<dbReference type="SUPFAM" id="SSF53098">
    <property type="entry name" value="Ribonuclease H-like"/>
    <property type="match status" value="1"/>
</dbReference>
<dbReference type="EMBL" id="CAJNJQ010001160">
    <property type="protein sequence ID" value="CAE7123833.1"/>
    <property type="molecule type" value="Genomic_DNA"/>
</dbReference>
<accession>A0A8H3E0C9</accession>
<evidence type="ECO:0000313" key="4">
    <source>
        <dbReference type="EMBL" id="CAE7123833.1"/>
    </source>
</evidence>
<comment type="caution">
    <text evidence="4">The sequence shown here is derived from an EMBL/GenBank/DDBJ whole genome shotgun (WGS) entry which is preliminary data.</text>
</comment>
<dbReference type="PANTHER" id="PTHR47966:SF51">
    <property type="entry name" value="BETA-SITE APP-CLEAVING ENZYME, ISOFORM A-RELATED"/>
    <property type="match status" value="1"/>
</dbReference>
<evidence type="ECO:0000256" key="2">
    <source>
        <dbReference type="SAM" id="MobiDB-lite"/>
    </source>
</evidence>
<name>A0A8H3E0C9_9AGAM</name>
<dbReference type="InterPro" id="IPR034164">
    <property type="entry name" value="Pepsin-like_dom"/>
</dbReference>
<dbReference type="InterPro" id="IPR012337">
    <property type="entry name" value="RNaseH-like_sf"/>
</dbReference>
<dbReference type="CDD" id="cd05471">
    <property type="entry name" value="pepsin_like"/>
    <property type="match status" value="1"/>
</dbReference>
<protein>
    <recommendedName>
        <fullName evidence="3">Peptidase A1 domain-containing protein</fullName>
    </recommendedName>
</protein>
<sequence>MPPPTDVGRELERLRTLLLHLPLKASTATYPFENFVPDQEWIENTGSLQGSVNHSLEVAFGSRAAAANAPIKLTSHGPDLLAVVDVLALAITGHDGENPILIKWIGDLTRAAEAVTVVSVKKKKIEEAAQVEKAKERTAGNWDWDPEDLEDDVPDPKSIGRPSNPLLDKLAKNCHSRKNPSIMRWRCVALACGFLKACPRSQARVYAHAAKCDYLDHDLVEQAATALSSMSLGAKLEALNLARSSGSGTLLQPSVVGLAQKEGYKKRSMEHNHNVLLLLCAQSLAPTLLDSLHWKKAINHLDPKLDCASGSHMATALIPSEATMVRQKSIELLKARMHLTLSFDGATSRRNQSIYTVHVTTPDTRQSHLLDGHSASGVSHTGQHLEQMLRKVINEIGAERFSAVTSDDAANARLARELLMERIYAGSHSLKMPTIRMTISSMYDVPTTRTVVKVWEQSTPVLSDDLSSYPDLCISSEEHPRASYTEAYGLAKLIELPSFNDLSAKFTGGPVQSSVALARMSSTVQSHFNALPQEMIAQIFLEVVYCTKPTDKPNPSMLCTLEAIFLRIKTLLSVCSFWKSIGLSLAALWYFVPIADGDFPPPVRCTVSLSLQRAWAARNKSRLYLAAILPPRYSPSILPTPDGRAPQFNAINIEAPSISAIVDFLSALVESQVPGTLSELSILRYYIETEQLANRPGSCLIDSFPDAQKELIIDLIGSLSILRVRSVDIRRWDEVTFSNRLTKLHLEAVTIGNYSKLIQLLQALQLAPELHTLKLSTIFASPEPIAPAQITLKKLHSLYLENLDFGVLRLLVNSIAPGSHHLTLYLTPQVSYIRSLQAEAEFVDFLGLTALLQRSRVSTLLLNGFYRELWMCGPHLSNVLESLPTLSAVQFVNCGLTKVHLLALERTARVPGRSEIPRRPFPNLSRLSLINTVIGDVDTLKHVVGSHRLELVELSSNVTAVDSDNEDDPDPSLCCTYTDQDDIVQWLRNAVPQFNLVDEAWGAQNDFRQESTIDAIVNTGGGQIGEGKEYIRTKTSVKQEGRSFNMKYFGHSASGEHYKDRVTISPQISVSDIQFGVALATTGSIANGMDGILGLSPSADNEGRIEPEDGEPVPNIMDTLFTQGKIEQNVFGLYFAPARYPGVLNGRLTFGGVDSRKHTGKLNWVEAIKEDPWNRHWSYKQTIKYGNQVIQPSSIGLIDSGTVLIYITPEAFEAYSKYIPGSRIDHSTNMLEIPRGSIQEMKSLFFVINKVTYELTPSAQLWPRELNHLIRGRSGAYYSAVSSLSSLEGDKNHKFILGHAFMQRYYTAYNASSSKIGFATTSYTYDNVN</sequence>